<dbReference type="EMBL" id="MPTB01000019">
    <property type="protein sequence ID" value="OMD46633.1"/>
    <property type="molecule type" value="Genomic_DNA"/>
</dbReference>
<evidence type="ECO:0000313" key="3">
    <source>
        <dbReference type="Proteomes" id="UP000187412"/>
    </source>
</evidence>
<protein>
    <submittedName>
        <fullName evidence="2">SAM-dependent methyltransferase</fullName>
    </submittedName>
</protein>
<dbReference type="PANTHER" id="PTHR42912">
    <property type="entry name" value="METHYLTRANSFERASE"/>
    <property type="match status" value="1"/>
</dbReference>
<proteinExistence type="predicted"/>
<keyword evidence="2" id="KW-0808">Transferase</keyword>
<dbReference type="GO" id="GO:0008168">
    <property type="term" value="F:methyltransferase activity"/>
    <property type="evidence" value="ECO:0007669"/>
    <property type="project" value="UniProtKB-KW"/>
</dbReference>
<dbReference type="PROSITE" id="PS01131">
    <property type="entry name" value="RRNA_A_DIMETH"/>
    <property type="match status" value="1"/>
</dbReference>
<dbReference type="Pfam" id="PF08241">
    <property type="entry name" value="Methyltransf_11"/>
    <property type="match status" value="1"/>
</dbReference>
<dbReference type="InterPro" id="IPR020596">
    <property type="entry name" value="rRNA_Ade_Mease_Trfase_CS"/>
</dbReference>
<keyword evidence="3" id="KW-1185">Reference proteome</keyword>
<comment type="caution">
    <text evidence="2">The sequence shown here is derived from an EMBL/GenBank/DDBJ whole genome shotgun (WGS) entry which is preliminary data.</text>
</comment>
<dbReference type="RefSeq" id="WP_076111408.1">
    <property type="nucleotide sequence ID" value="NZ_MPTB01000019.1"/>
</dbReference>
<accession>A0ABX3HC45</accession>
<gene>
    <name evidence="2" type="ORF">BSK56_15705</name>
</gene>
<evidence type="ECO:0000259" key="1">
    <source>
        <dbReference type="Pfam" id="PF08241"/>
    </source>
</evidence>
<keyword evidence="2" id="KW-0489">Methyltransferase</keyword>
<evidence type="ECO:0000313" key="2">
    <source>
        <dbReference type="EMBL" id="OMD46633.1"/>
    </source>
</evidence>
<reference evidence="2 3" key="1">
    <citation type="submission" date="2016-10" db="EMBL/GenBank/DDBJ databases">
        <title>Paenibacillus species isolates.</title>
        <authorList>
            <person name="Beno S.M."/>
        </authorList>
    </citation>
    <scope>NUCLEOTIDE SEQUENCE [LARGE SCALE GENOMIC DNA]</scope>
    <source>
        <strain evidence="2 3">FSL H7-0744</strain>
    </source>
</reference>
<dbReference type="PANTHER" id="PTHR42912:SF93">
    <property type="entry name" value="N6-ADENOSINE-METHYLTRANSFERASE TMT1A"/>
    <property type="match status" value="1"/>
</dbReference>
<dbReference type="GO" id="GO:0032259">
    <property type="term" value="P:methylation"/>
    <property type="evidence" value="ECO:0007669"/>
    <property type="project" value="UniProtKB-KW"/>
</dbReference>
<dbReference type="Proteomes" id="UP000187412">
    <property type="component" value="Unassembled WGS sequence"/>
</dbReference>
<name>A0ABX3HC45_PAEBO</name>
<dbReference type="InterPro" id="IPR013216">
    <property type="entry name" value="Methyltransf_11"/>
</dbReference>
<dbReference type="InterPro" id="IPR029063">
    <property type="entry name" value="SAM-dependent_MTases_sf"/>
</dbReference>
<dbReference type="Gene3D" id="3.40.50.150">
    <property type="entry name" value="Vaccinia Virus protein VP39"/>
    <property type="match status" value="1"/>
</dbReference>
<organism evidence="2 3">
    <name type="scientific">Paenibacillus borealis</name>
    <dbReference type="NCBI Taxonomy" id="160799"/>
    <lineage>
        <taxon>Bacteria</taxon>
        <taxon>Bacillati</taxon>
        <taxon>Bacillota</taxon>
        <taxon>Bacilli</taxon>
        <taxon>Bacillales</taxon>
        <taxon>Paenibacillaceae</taxon>
        <taxon>Paenibacillus</taxon>
    </lineage>
</organism>
<dbReference type="InterPro" id="IPR050508">
    <property type="entry name" value="Methyltransf_Superfamily"/>
</dbReference>
<dbReference type="SUPFAM" id="SSF53335">
    <property type="entry name" value="S-adenosyl-L-methionine-dependent methyltransferases"/>
    <property type="match status" value="1"/>
</dbReference>
<dbReference type="CDD" id="cd02440">
    <property type="entry name" value="AdoMet_MTases"/>
    <property type="match status" value="1"/>
</dbReference>
<feature type="domain" description="Methyltransferase type 11" evidence="1">
    <location>
        <begin position="51"/>
        <end position="149"/>
    </location>
</feature>
<sequence length="276" mass="31248">MKERNSTYNIGTVALGFKEEVERLKVQTMMGWDKEFRNLQWYGLQDGMSVLELGSGPSFVTEQLVHSLPESEITALEIDQKLLAEAKDRLHHIPSSKLGFVHSSVYDTGLPDHSYDFAIARLLFLHLHNPVEAAREIYRVLKPGGKLVIIDIDDGIFGAVSPNMDLLPSVIKKLADHQAAKGGNRYIGRGLPRLLAQAGYSDLDMDTVIQHSDLHGMEGFKRQFDINRFRVFYNKGIINEEEYEQLQQVSENFNNSPEAYAMMTFVMACGKKPEDR</sequence>